<dbReference type="PANTHER" id="PTHR43778">
    <property type="entry name" value="PYRUVATE CARBOXYLASE"/>
    <property type="match status" value="1"/>
</dbReference>
<dbReference type="EMBL" id="ABSV01000888">
    <property type="protein sequence ID" value="EDZ72181.1"/>
    <property type="molecule type" value="Genomic_DNA"/>
</dbReference>
<comment type="function">
    <text evidence="1">Pyruvate carboxylase catalyzes a 2-step reaction, involving the ATP-dependent carboxylation of the covalently attached biotin in the first step and the transfer of the carboxyl group to pyruvate in the second.</text>
</comment>
<dbReference type="InterPro" id="IPR000891">
    <property type="entry name" value="PYR_CT"/>
</dbReference>
<dbReference type="SUPFAM" id="SSF51569">
    <property type="entry name" value="Aldolase"/>
    <property type="match status" value="1"/>
</dbReference>
<dbReference type="FunFam" id="1.10.472.90:FF:000001">
    <property type="entry name" value="Pyruvate carboxylase"/>
    <property type="match status" value="1"/>
</dbReference>
<dbReference type="PROSITE" id="PS50968">
    <property type="entry name" value="BIOTINYL_LIPOYL"/>
    <property type="match status" value="1"/>
</dbReference>
<name>B5VIR3_YEAS6</name>
<evidence type="ECO:0000313" key="11">
    <source>
        <dbReference type="Proteomes" id="UP000008988"/>
    </source>
</evidence>
<dbReference type="Pfam" id="PF00682">
    <property type="entry name" value="HMGL-like"/>
    <property type="match status" value="1"/>
</dbReference>
<evidence type="ECO:0000259" key="9">
    <source>
        <dbReference type="PROSITE" id="PS50991"/>
    </source>
</evidence>
<comment type="pathway">
    <text evidence="2">Carbohydrate biosynthesis; gluconeogenesis.</text>
</comment>
<dbReference type="Gene3D" id="1.10.472.90">
    <property type="entry name" value="Conserved carboxylase domain"/>
    <property type="match status" value="1"/>
</dbReference>
<feature type="domain" description="Pyruvate carboxyltransferase" evidence="9">
    <location>
        <begin position="1"/>
        <end position="99"/>
    </location>
</feature>
<dbReference type="InterPro" id="IPR000089">
    <property type="entry name" value="Biotin_lipoyl"/>
</dbReference>
<reference evidence="10 11" key="1">
    <citation type="journal article" date="2008" name="FEMS Yeast Res.">
        <title>Comparative genome analysis of a Saccharomyces cerevisiae wine strain.</title>
        <authorList>
            <person name="Borneman A.R."/>
            <person name="Forgan A.H."/>
            <person name="Pretorius I.S."/>
            <person name="Chambers P.J."/>
        </authorList>
    </citation>
    <scope>NUCLEOTIDE SEQUENCE [LARGE SCALE GENOMIC DNA]</scope>
    <source>
        <strain evidence="10 11">AWRI1631</strain>
    </source>
</reference>
<sequence>MGTHILGIKDMAGTMKPAAAKLLIGSLRAKYPDLPIHVHTHDSAGTAVASMTACALAGADVVDVAINSMSGLTSQPSINALLASLEGNIDTGINVEHVRELDAYWAEMRLLYSCFEADLKGPDPEVYQHEIPGGQLTNLLFQAQQLGLGEQWAETKRAYREANYLLGDIVKVTPTSKVVGDLAQFMVSNKLTSDDVRRLANSLDFPDSVMDFFEGLIGQPYGGFPEPFRSDVLRNKRRKLTCRPGLELEPFDLEKIREDLQNRFGDVDECDVASYNMYPRVYEDFQKMRETYGDLSVLPTRSFLSPLETDEEIEVVIEQGKTLIIKLQAVGDLNKKTGEREVYFDLNGEMRKIRVADRSQKVETVTKSKADMHDPLHIGAPMAGVIVEVKVHKGSLIKKGQPVAVLSAMKMEMIISSPSDGQVKEVFVSDGENVDSSDLLVLLEDQVPVETKA</sequence>
<dbReference type="SUPFAM" id="SSF89000">
    <property type="entry name" value="post-HMGL domain-like"/>
    <property type="match status" value="1"/>
</dbReference>
<dbReference type="GO" id="GO:0006094">
    <property type="term" value="P:gluconeogenesis"/>
    <property type="evidence" value="ECO:0007669"/>
    <property type="project" value="UniProtKB-KW"/>
</dbReference>
<dbReference type="InterPro" id="IPR003379">
    <property type="entry name" value="Carboxylase_cons_dom"/>
</dbReference>
<dbReference type="Pfam" id="PF02436">
    <property type="entry name" value="PYC_OADA"/>
    <property type="match status" value="1"/>
</dbReference>
<dbReference type="Gene3D" id="2.40.50.100">
    <property type="match status" value="1"/>
</dbReference>
<dbReference type="Proteomes" id="UP000008988">
    <property type="component" value="Unassembled WGS sequence"/>
</dbReference>
<dbReference type="PANTHER" id="PTHR43778:SF2">
    <property type="entry name" value="PYRUVATE CARBOXYLASE, MITOCHONDRIAL"/>
    <property type="match status" value="1"/>
</dbReference>
<dbReference type="PROSITE" id="PS00188">
    <property type="entry name" value="BIOTIN"/>
    <property type="match status" value="1"/>
</dbReference>
<evidence type="ECO:0000313" key="10">
    <source>
        <dbReference type="EMBL" id="EDZ72181.1"/>
    </source>
</evidence>
<dbReference type="PROSITE" id="PS50991">
    <property type="entry name" value="PYR_CT"/>
    <property type="match status" value="1"/>
</dbReference>
<dbReference type="GO" id="GO:0005829">
    <property type="term" value="C:cytosol"/>
    <property type="evidence" value="ECO:0007669"/>
    <property type="project" value="UniProtKB-ARBA"/>
</dbReference>
<dbReference type="InterPro" id="IPR011053">
    <property type="entry name" value="Single_hybrid_motif"/>
</dbReference>
<evidence type="ECO:0000256" key="2">
    <source>
        <dbReference type="ARBA" id="ARBA00004742"/>
    </source>
</evidence>
<dbReference type="InterPro" id="IPR055268">
    <property type="entry name" value="PCB-like"/>
</dbReference>
<keyword evidence="6" id="KW-0511">Multifunctional enzyme</keyword>
<dbReference type="Pfam" id="PF00364">
    <property type="entry name" value="Biotin_lipoyl"/>
    <property type="match status" value="1"/>
</dbReference>
<evidence type="ECO:0000256" key="1">
    <source>
        <dbReference type="ARBA" id="ARBA00002380"/>
    </source>
</evidence>
<evidence type="ECO:0000259" key="8">
    <source>
        <dbReference type="PROSITE" id="PS50968"/>
    </source>
</evidence>
<comment type="subunit">
    <text evidence="3">Homotetramer.</text>
</comment>
<dbReference type="Gene3D" id="1.10.10.60">
    <property type="entry name" value="Homeodomain-like"/>
    <property type="match status" value="1"/>
</dbReference>
<evidence type="ECO:0000256" key="3">
    <source>
        <dbReference type="ARBA" id="ARBA00011881"/>
    </source>
</evidence>
<dbReference type="SUPFAM" id="SSF51230">
    <property type="entry name" value="Single hybrid motif"/>
    <property type="match status" value="1"/>
</dbReference>
<gene>
    <name evidence="10" type="ORF">AWRI1631_71890</name>
</gene>
<proteinExistence type="predicted"/>
<dbReference type="InterPro" id="IPR013785">
    <property type="entry name" value="Aldolase_TIM"/>
</dbReference>
<dbReference type="FunFam" id="1.10.10.60:FF:000600">
    <property type="entry name" value="Pyruvate carboxylase"/>
    <property type="match status" value="1"/>
</dbReference>
<evidence type="ECO:0000256" key="5">
    <source>
        <dbReference type="ARBA" id="ARBA00023267"/>
    </source>
</evidence>
<comment type="catalytic activity">
    <reaction evidence="7">
        <text>hydrogencarbonate + pyruvate + ATP = oxaloacetate + ADP + phosphate + H(+)</text>
        <dbReference type="Rhea" id="RHEA:20844"/>
        <dbReference type="ChEBI" id="CHEBI:15361"/>
        <dbReference type="ChEBI" id="CHEBI:15378"/>
        <dbReference type="ChEBI" id="CHEBI:16452"/>
        <dbReference type="ChEBI" id="CHEBI:17544"/>
        <dbReference type="ChEBI" id="CHEBI:30616"/>
        <dbReference type="ChEBI" id="CHEBI:43474"/>
        <dbReference type="ChEBI" id="CHEBI:456216"/>
        <dbReference type="EC" id="6.4.1.1"/>
    </reaction>
</comment>
<feature type="domain" description="Lipoyl-binding" evidence="8">
    <location>
        <begin position="369"/>
        <end position="444"/>
    </location>
</feature>
<comment type="caution">
    <text evidence="10">The sequence shown here is derived from an EMBL/GenBank/DDBJ whole genome shotgun (WGS) entry which is preliminary data.</text>
</comment>
<protein>
    <submittedName>
        <fullName evidence="10">YGL062Wp-like protein</fullName>
    </submittedName>
</protein>
<dbReference type="GO" id="GO:0004736">
    <property type="term" value="F:pyruvate carboxylase activity"/>
    <property type="evidence" value="ECO:0007669"/>
    <property type="project" value="UniProtKB-EC"/>
</dbReference>
<dbReference type="Gene3D" id="3.10.600.10">
    <property type="entry name" value="pyruvate carboxylase f1077a mutant domain"/>
    <property type="match status" value="1"/>
</dbReference>
<keyword evidence="4" id="KW-0312">Gluconeogenesis</keyword>
<dbReference type="FunFam" id="2.40.50.100:FF:000003">
    <property type="entry name" value="Acetyl-CoA carboxylase biotin carboxyl carrier protein"/>
    <property type="match status" value="1"/>
</dbReference>
<dbReference type="OrthoDB" id="196847at2759"/>
<evidence type="ECO:0000256" key="4">
    <source>
        <dbReference type="ARBA" id="ARBA00022432"/>
    </source>
</evidence>
<dbReference type="CDD" id="cd06850">
    <property type="entry name" value="biotinyl_domain"/>
    <property type="match status" value="1"/>
</dbReference>
<accession>B5VIR3</accession>
<dbReference type="AlphaFoldDB" id="B5VIR3"/>
<dbReference type="InterPro" id="IPR001882">
    <property type="entry name" value="Biotin_BS"/>
</dbReference>
<evidence type="ECO:0000256" key="6">
    <source>
        <dbReference type="ARBA" id="ARBA00023268"/>
    </source>
</evidence>
<dbReference type="Gene3D" id="3.20.20.70">
    <property type="entry name" value="Aldolase class I"/>
    <property type="match status" value="1"/>
</dbReference>
<organism evidence="10 11">
    <name type="scientific">Saccharomyces cerevisiae (strain AWRI1631)</name>
    <name type="common">Baker's yeast</name>
    <dbReference type="NCBI Taxonomy" id="545124"/>
    <lineage>
        <taxon>Eukaryota</taxon>
        <taxon>Fungi</taxon>
        <taxon>Dikarya</taxon>
        <taxon>Ascomycota</taxon>
        <taxon>Saccharomycotina</taxon>
        <taxon>Saccharomycetes</taxon>
        <taxon>Saccharomycetales</taxon>
        <taxon>Saccharomycetaceae</taxon>
        <taxon>Saccharomyces</taxon>
    </lineage>
</organism>
<keyword evidence="5" id="KW-0092">Biotin</keyword>
<evidence type="ECO:0000256" key="7">
    <source>
        <dbReference type="ARBA" id="ARBA00049382"/>
    </source>
</evidence>
<dbReference type="FunFam" id="3.10.600.10:FF:000007">
    <property type="entry name" value="Pyruvate carboxylase"/>
    <property type="match status" value="1"/>
</dbReference>